<evidence type="ECO:0000313" key="9">
    <source>
        <dbReference type="Proteomes" id="UP001303701"/>
    </source>
</evidence>
<dbReference type="InterPro" id="IPR043148">
    <property type="entry name" value="TagF_C"/>
</dbReference>
<dbReference type="EMBL" id="CP134501">
    <property type="protein sequence ID" value="WNF33611.1"/>
    <property type="molecule type" value="Genomic_DNA"/>
</dbReference>
<keyword evidence="9" id="KW-1185">Reference proteome</keyword>
<accession>A0ABY9WBW3</accession>
<keyword evidence="7" id="KW-1133">Transmembrane helix</keyword>
<evidence type="ECO:0000256" key="2">
    <source>
        <dbReference type="ARBA" id="ARBA00010488"/>
    </source>
</evidence>
<proteinExistence type="inferred from homology"/>
<protein>
    <submittedName>
        <fullName evidence="8">CDP-glycerol glycerophosphotransferase family protein</fullName>
    </submittedName>
</protein>
<comment type="similarity">
    <text evidence="2">Belongs to the CDP-glycerol glycerophosphotransferase family.</text>
</comment>
<dbReference type="InterPro" id="IPR051612">
    <property type="entry name" value="Teichoic_Acid_Biosynth"/>
</dbReference>
<keyword evidence="6 7" id="KW-0472">Membrane</keyword>
<evidence type="ECO:0000256" key="5">
    <source>
        <dbReference type="ARBA" id="ARBA00022944"/>
    </source>
</evidence>
<feature type="transmembrane region" description="Helical" evidence="7">
    <location>
        <begin position="7"/>
        <end position="26"/>
    </location>
</feature>
<keyword evidence="3" id="KW-1003">Cell membrane</keyword>
<evidence type="ECO:0000256" key="7">
    <source>
        <dbReference type="SAM" id="Phobius"/>
    </source>
</evidence>
<dbReference type="Gene3D" id="3.40.50.12580">
    <property type="match status" value="1"/>
</dbReference>
<reference evidence="8 9" key="1">
    <citation type="submission" date="2023-09" db="EMBL/GenBank/DDBJ databases">
        <title>Different Types of Thermotolerant Ring-Cleaving Dioxygenases derived from Aeribacillus composti HB-1 applied for multiple aromatic hydrocarbons removal.</title>
        <authorList>
            <person name="Cao L."/>
            <person name="Li M."/>
            <person name="Ma T."/>
        </authorList>
    </citation>
    <scope>NUCLEOTIDE SEQUENCE [LARGE SCALE GENOMIC DNA]</scope>
    <source>
        <strain evidence="8 9">HB-1</strain>
    </source>
</reference>
<keyword evidence="7" id="KW-0812">Transmembrane</keyword>
<evidence type="ECO:0000256" key="4">
    <source>
        <dbReference type="ARBA" id="ARBA00022679"/>
    </source>
</evidence>
<dbReference type="Gene3D" id="3.40.50.11820">
    <property type="match status" value="1"/>
</dbReference>
<evidence type="ECO:0000256" key="6">
    <source>
        <dbReference type="ARBA" id="ARBA00023136"/>
    </source>
</evidence>
<dbReference type="Proteomes" id="UP001303701">
    <property type="component" value="Chromosome"/>
</dbReference>
<dbReference type="RefSeq" id="WP_130157772.1">
    <property type="nucleotide sequence ID" value="NZ_CP134501.1"/>
</dbReference>
<evidence type="ECO:0000256" key="3">
    <source>
        <dbReference type="ARBA" id="ARBA00022475"/>
    </source>
</evidence>
<dbReference type="PANTHER" id="PTHR37316">
    <property type="entry name" value="TEICHOIC ACID GLYCEROL-PHOSPHATE PRIMASE"/>
    <property type="match status" value="1"/>
</dbReference>
<name>A0ABY9WBW3_9BACI</name>
<dbReference type="GeneID" id="301124842"/>
<dbReference type="PANTHER" id="PTHR37316:SF1">
    <property type="entry name" value="TEICHOIC ACID GLYCEROL-PHOSPHATE PRIMASE"/>
    <property type="match status" value="1"/>
</dbReference>
<comment type="subcellular location">
    <subcellularLocation>
        <location evidence="1">Cell membrane</location>
        <topology evidence="1">Peripheral membrane protein</topology>
    </subcellularLocation>
</comment>
<keyword evidence="4" id="KW-0808">Transferase</keyword>
<evidence type="ECO:0000256" key="1">
    <source>
        <dbReference type="ARBA" id="ARBA00004202"/>
    </source>
</evidence>
<dbReference type="SUPFAM" id="SSF53756">
    <property type="entry name" value="UDP-Glycosyltransferase/glycogen phosphorylase"/>
    <property type="match status" value="1"/>
</dbReference>
<gene>
    <name evidence="8" type="ORF">RI196_02660</name>
</gene>
<dbReference type="InterPro" id="IPR007554">
    <property type="entry name" value="Glycerophosphate_synth"/>
</dbReference>
<evidence type="ECO:0000313" key="8">
    <source>
        <dbReference type="EMBL" id="WNF33611.1"/>
    </source>
</evidence>
<keyword evidence="5" id="KW-0777">Teichoic acid biosynthesis</keyword>
<dbReference type="InterPro" id="IPR043149">
    <property type="entry name" value="TagF_N"/>
</dbReference>
<sequence length="409" mass="48389">MVRELAIWLYLIIFKTFFQIFSLFPLKDKAAFVVSFGDNSLYVYRALRKQNVNIEVIFLAKQKTDFLKEVDEPVLSFETANVIDMIQSIYHLATSKYIFIDNYYGFLSAVSFKKEVQCIQLWHAVGALKQFGLKDLSIKKRSKRAQKRFLKVYEKFHKVVVGSNEMAKIFMESFNLTSDRILKTGVPRTDLFFDLKSKKKIRDHWFSRFPIMKNKKVILYAPTYRDNLIENFRIQLDFKKMYDALCDEYIIIIKLHPAVREQAKNLESTYNGFVYDLSEYDNINELLIITDILITDYSSVPFEFSLLQRPMLFFVYDFDQYSHTRGIIENYQKEVPGPIVYNTDEIIHHIKKGDYNIESIVEFSKKWNQYSDGKSSERLVRELFQSDYFMYKGVSYESKIHGIGKEIQG</sequence>
<dbReference type="Pfam" id="PF04464">
    <property type="entry name" value="Glyphos_transf"/>
    <property type="match status" value="1"/>
</dbReference>
<organism evidence="8 9">
    <name type="scientific">Aeribacillus composti</name>
    <dbReference type="NCBI Taxonomy" id="1868734"/>
    <lineage>
        <taxon>Bacteria</taxon>
        <taxon>Bacillati</taxon>
        <taxon>Bacillota</taxon>
        <taxon>Bacilli</taxon>
        <taxon>Bacillales</taxon>
        <taxon>Bacillaceae</taxon>
        <taxon>Aeribacillus</taxon>
    </lineage>
</organism>